<keyword evidence="9" id="KW-0032">Aminotransferase</keyword>
<dbReference type="EC" id="2.6.1.42" evidence="5"/>
<evidence type="ECO:0000256" key="7">
    <source>
        <dbReference type="ARBA" id="ARBA00048798"/>
    </source>
</evidence>
<evidence type="ECO:0000256" key="6">
    <source>
        <dbReference type="ARBA" id="ARBA00048212"/>
    </source>
</evidence>
<dbReference type="InterPro" id="IPR043132">
    <property type="entry name" value="BCAT-like_C"/>
</dbReference>
<keyword evidence="10" id="KW-1185">Reference proteome</keyword>
<comment type="catalytic activity">
    <reaction evidence="7">
        <text>L-isoleucine + 2-oxoglutarate = (S)-3-methyl-2-oxopentanoate + L-glutamate</text>
        <dbReference type="Rhea" id="RHEA:24801"/>
        <dbReference type="ChEBI" id="CHEBI:16810"/>
        <dbReference type="ChEBI" id="CHEBI:29985"/>
        <dbReference type="ChEBI" id="CHEBI:35146"/>
        <dbReference type="ChEBI" id="CHEBI:58045"/>
        <dbReference type="EC" id="2.6.1.42"/>
    </reaction>
</comment>
<gene>
    <name evidence="9" type="ORF">GCM10011323_19340</name>
</gene>
<dbReference type="PANTHER" id="PTHR42743">
    <property type="entry name" value="AMINO-ACID AMINOTRANSFERASE"/>
    <property type="match status" value="1"/>
</dbReference>
<dbReference type="GO" id="GO:0008483">
    <property type="term" value="F:transaminase activity"/>
    <property type="evidence" value="ECO:0007669"/>
    <property type="project" value="UniProtKB-KW"/>
</dbReference>
<dbReference type="Proteomes" id="UP000634043">
    <property type="component" value="Unassembled WGS sequence"/>
</dbReference>
<dbReference type="Gene3D" id="3.20.10.10">
    <property type="entry name" value="D-amino Acid Aminotransferase, subunit A, domain 2"/>
    <property type="match status" value="1"/>
</dbReference>
<name>A0ABQ1W543_9BACT</name>
<evidence type="ECO:0000256" key="5">
    <source>
        <dbReference type="ARBA" id="ARBA00013053"/>
    </source>
</evidence>
<comment type="pathway">
    <text evidence="1">Amino-acid biosynthesis; L-isoleucine biosynthesis; L-isoleucine from 2-oxobutanoate: step 4/4.</text>
</comment>
<comment type="caution">
    <text evidence="9">The sequence shown here is derived from an EMBL/GenBank/DDBJ whole genome shotgun (WGS) entry which is preliminary data.</text>
</comment>
<evidence type="ECO:0000256" key="8">
    <source>
        <dbReference type="ARBA" id="ARBA00049229"/>
    </source>
</evidence>
<comment type="similarity">
    <text evidence="4">Belongs to the class-IV pyridoxal-phosphate-dependent aminotransferase family.</text>
</comment>
<dbReference type="EMBL" id="BMFP01000003">
    <property type="protein sequence ID" value="GGG15061.1"/>
    <property type="molecule type" value="Genomic_DNA"/>
</dbReference>
<evidence type="ECO:0000256" key="1">
    <source>
        <dbReference type="ARBA" id="ARBA00004824"/>
    </source>
</evidence>
<dbReference type="InterPro" id="IPR036038">
    <property type="entry name" value="Aminotransferase-like"/>
</dbReference>
<dbReference type="InterPro" id="IPR050571">
    <property type="entry name" value="Class-IV_PLP-Dep_Aminotrnsfr"/>
</dbReference>
<comment type="pathway">
    <text evidence="3">Amino-acid biosynthesis; L-leucine biosynthesis; L-leucine from 3-methyl-2-oxobutanoate: step 4/4.</text>
</comment>
<proteinExistence type="inferred from homology"/>
<dbReference type="Gene3D" id="3.30.470.10">
    <property type="match status" value="1"/>
</dbReference>
<dbReference type="PANTHER" id="PTHR42743:SF11">
    <property type="entry name" value="AMINODEOXYCHORISMATE LYASE"/>
    <property type="match status" value="1"/>
</dbReference>
<evidence type="ECO:0000313" key="10">
    <source>
        <dbReference type="Proteomes" id="UP000634043"/>
    </source>
</evidence>
<comment type="pathway">
    <text evidence="2">Amino-acid biosynthesis; L-valine biosynthesis; L-valine from pyruvate: step 4/4.</text>
</comment>
<dbReference type="InterPro" id="IPR001544">
    <property type="entry name" value="Aminotrans_IV"/>
</dbReference>
<dbReference type="InterPro" id="IPR043131">
    <property type="entry name" value="BCAT-like_N"/>
</dbReference>
<dbReference type="RefSeq" id="WP_188501333.1">
    <property type="nucleotide sequence ID" value="NZ_BMFP01000003.1"/>
</dbReference>
<evidence type="ECO:0000256" key="3">
    <source>
        <dbReference type="ARBA" id="ARBA00005072"/>
    </source>
</evidence>
<reference evidence="10" key="1">
    <citation type="journal article" date="2019" name="Int. J. Syst. Evol. Microbiol.">
        <title>The Global Catalogue of Microorganisms (GCM) 10K type strain sequencing project: providing services to taxonomists for standard genome sequencing and annotation.</title>
        <authorList>
            <consortium name="The Broad Institute Genomics Platform"/>
            <consortium name="The Broad Institute Genome Sequencing Center for Infectious Disease"/>
            <person name="Wu L."/>
            <person name="Ma J."/>
        </authorList>
    </citation>
    <scope>NUCLEOTIDE SEQUENCE [LARGE SCALE GENOMIC DNA]</scope>
    <source>
        <strain evidence="10">CGMCC 1.12749</strain>
    </source>
</reference>
<evidence type="ECO:0000313" key="9">
    <source>
        <dbReference type="EMBL" id="GGG15061.1"/>
    </source>
</evidence>
<sequence>MASNDKLFAYNLDQIVPLSEARLHISDLSVQRGYGVFDFVKVQQGCPLFLDHYLDRFYQSAQLMHLEVPLSRVELKQVIADLIDRNQLPEAGIKMILTGGYSEDGFTPLNPNLLITQLPLTLPSADKVAKGITIMTHDYVREVPEVKTINYSMGIRLLQEQKAVGAEEVLYAKNGIVSEFPRCNFFLVTHDDTVVTPAKNILKGITRKNVLTLAGRRYKTEVRDIRLEEVLQAKECFLTSTTKRVLPIVRVDDVLIGSGKPGEVSLQLLQDLVDLEEEQVAALRGN</sequence>
<evidence type="ECO:0000256" key="2">
    <source>
        <dbReference type="ARBA" id="ARBA00004931"/>
    </source>
</evidence>
<dbReference type="SUPFAM" id="SSF56752">
    <property type="entry name" value="D-aminoacid aminotransferase-like PLP-dependent enzymes"/>
    <property type="match status" value="1"/>
</dbReference>
<comment type="catalytic activity">
    <reaction evidence="6">
        <text>L-valine + 2-oxoglutarate = 3-methyl-2-oxobutanoate + L-glutamate</text>
        <dbReference type="Rhea" id="RHEA:24813"/>
        <dbReference type="ChEBI" id="CHEBI:11851"/>
        <dbReference type="ChEBI" id="CHEBI:16810"/>
        <dbReference type="ChEBI" id="CHEBI:29985"/>
        <dbReference type="ChEBI" id="CHEBI:57762"/>
        <dbReference type="EC" id="2.6.1.42"/>
    </reaction>
</comment>
<keyword evidence="9" id="KW-0808">Transferase</keyword>
<evidence type="ECO:0000256" key="4">
    <source>
        <dbReference type="ARBA" id="ARBA00009320"/>
    </source>
</evidence>
<protein>
    <recommendedName>
        <fullName evidence="5">branched-chain-amino-acid transaminase</fullName>
        <ecNumber evidence="5">2.6.1.42</ecNumber>
    </recommendedName>
</protein>
<dbReference type="Pfam" id="PF01063">
    <property type="entry name" value="Aminotran_4"/>
    <property type="match status" value="1"/>
</dbReference>
<comment type="catalytic activity">
    <reaction evidence="8">
        <text>L-leucine + 2-oxoglutarate = 4-methyl-2-oxopentanoate + L-glutamate</text>
        <dbReference type="Rhea" id="RHEA:18321"/>
        <dbReference type="ChEBI" id="CHEBI:16810"/>
        <dbReference type="ChEBI" id="CHEBI:17865"/>
        <dbReference type="ChEBI" id="CHEBI:29985"/>
        <dbReference type="ChEBI" id="CHEBI:57427"/>
        <dbReference type="EC" id="2.6.1.42"/>
    </reaction>
</comment>
<organism evidence="9 10">
    <name type="scientific">Pontibacter amylolyticus</name>
    <dbReference type="NCBI Taxonomy" id="1424080"/>
    <lineage>
        <taxon>Bacteria</taxon>
        <taxon>Pseudomonadati</taxon>
        <taxon>Bacteroidota</taxon>
        <taxon>Cytophagia</taxon>
        <taxon>Cytophagales</taxon>
        <taxon>Hymenobacteraceae</taxon>
        <taxon>Pontibacter</taxon>
    </lineage>
</organism>
<accession>A0ABQ1W543</accession>